<feature type="domain" description="HTH araC/xylS-type" evidence="7">
    <location>
        <begin position="498"/>
        <end position="600"/>
    </location>
</feature>
<keyword evidence="6" id="KW-0812">Transmembrane</keyword>
<evidence type="ECO:0000256" key="4">
    <source>
        <dbReference type="PROSITE-ProRule" id="PRU00339"/>
    </source>
</evidence>
<name>K1LFZ0_CECL9</name>
<dbReference type="Proteomes" id="UP000004478">
    <property type="component" value="Unassembled WGS sequence"/>
</dbReference>
<keyword evidence="6" id="KW-0472">Membrane</keyword>
<dbReference type="PROSITE" id="PS50293">
    <property type="entry name" value="TPR_REGION"/>
    <property type="match status" value="1"/>
</dbReference>
<evidence type="ECO:0000256" key="6">
    <source>
        <dbReference type="SAM" id="Phobius"/>
    </source>
</evidence>
<dbReference type="Pfam" id="PF12833">
    <property type="entry name" value="HTH_18"/>
    <property type="match status" value="1"/>
</dbReference>
<dbReference type="PROSITE" id="PS50005">
    <property type="entry name" value="TPR"/>
    <property type="match status" value="2"/>
</dbReference>
<dbReference type="RefSeq" id="WP_009183207.1">
    <property type="nucleotide sequence ID" value="NZ_AMGM01000002.1"/>
</dbReference>
<feature type="transmembrane region" description="Helical" evidence="6">
    <location>
        <begin position="435"/>
        <end position="455"/>
    </location>
</feature>
<dbReference type="InterPro" id="IPR009057">
    <property type="entry name" value="Homeodomain-like_sf"/>
</dbReference>
<dbReference type="PANTHER" id="PTHR43280">
    <property type="entry name" value="ARAC-FAMILY TRANSCRIPTIONAL REGULATOR"/>
    <property type="match status" value="1"/>
</dbReference>
<evidence type="ECO:0000256" key="2">
    <source>
        <dbReference type="ARBA" id="ARBA00023125"/>
    </source>
</evidence>
<feature type="coiled-coil region" evidence="5">
    <location>
        <begin position="396"/>
        <end position="430"/>
    </location>
</feature>
<feature type="repeat" description="TPR" evidence="4">
    <location>
        <begin position="241"/>
        <end position="274"/>
    </location>
</feature>
<dbReference type="GO" id="GO:0003700">
    <property type="term" value="F:DNA-binding transcription factor activity"/>
    <property type="evidence" value="ECO:0007669"/>
    <property type="project" value="InterPro"/>
</dbReference>
<comment type="caution">
    <text evidence="8">The sequence shown here is derived from an EMBL/GenBank/DDBJ whole genome shotgun (WGS) entry which is preliminary data.</text>
</comment>
<dbReference type="SMART" id="SM00028">
    <property type="entry name" value="TPR"/>
    <property type="match status" value="4"/>
</dbReference>
<dbReference type="GO" id="GO:0043565">
    <property type="term" value="F:sequence-specific DNA binding"/>
    <property type="evidence" value="ECO:0007669"/>
    <property type="project" value="InterPro"/>
</dbReference>
<evidence type="ECO:0000313" key="8">
    <source>
        <dbReference type="EMBL" id="EKB51102.1"/>
    </source>
</evidence>
<dbReference type="SMART" id="SM00342">
    <property type="entry name" value="HTH_ARAC"/>
    <property type="match status" value="1"/>
</dbReference>
<evidence type="ECO:0000256" key="3">
    <source>
        <dbReference type="ARBA" id="ARBA00023163"/>
    </source>
</evidence>
<dbReference type="InterPro" id="IPR018060">
    <property type="entry name" value="HTH_AraC"/>
</dbReference>
<dbReference type="EMBL" id="AMGM01000002">
    <property type="protein sequence ID" value="EKB51102.1"/>
    <property type="molecule type" value="Genomic_DNA"/>
</dbReference>
<keyword evidence="6" id="KW-1133">Transmembrane helix</keyword>
<evidence type="ECO:0000256" key="1">
    <source>
        <dbReference type="ARBA" id="ARBA00023015"/>
    </source>
</evidence>
<proteinExistence type="predicted"/>
<evidence type="ECO:0000256" key="5">
    <source>
        <dbReference type="SAM" id="Coils"/>
    </source>
</evidence>
<dbReference type="PROSITE" id="PS01124">
    <property type="entry name" value="HTH_ARAC_FAMILY_2"/>
    <property type="match status" value="1"/>
</dbReference>
<reference evidence="8 9" key="1">
    <citation type="journal article" date="2012" name="J. Bacteriol.">
        <title>Draft Genome Sequence of Cecembia lonarensis Strain LW9T, Isolated from Lonar Lake, a Haloalkaline Lake in India.</title>
        <authorList>
            <person name="Shivaji S."/>
            <person name="Ara S."/>
            <person name="Singh A."/>
            <person name="Pinnaka A.K."/>
        </authorList>
    </citation>
    <scope>NUCLEOTIDE SEQUENCE [LARGE SCALE GENOMIC DNA]</scope>
    <source>
        <strain evidence="8 9">LW9</strain>
    </source>
</reference>
<dbReference type="Gene3D" id="1.10.10.60">
    <property type="entry name" value="Homeodomain-like"/>
    <property type="match status" value="2"/>
</dbReference>
<feature type="repeat" description="TPR" evidence="4">
    <location>
        <begin position="281"/>
        <end position="314"/>
    </location>
</feature>
<keyword evidence="1" id="KW-0805">Transcription regulation</keyword>
<dbReference type="InterPro" id="IPR011990">
    <property type="entry name" value="TPR-like_helical_dom_sf"/>
</dbReference>
<keyword evidence="9" id="KW-1185">Reference proteome</keyword>
<evidence type="ECO:0000259" key="7">
    <source>
        <dbReference type="PROSITE" id="PS01124"/>
    </source>
</evidence>
<dbReference type="Pfam" id="PF13424">
    <property type="entry name" value="TPR_12"/>
    <property type="match status" value="1"/>
</dbReference>
<sequence length="611" mass="70885">MIAPTTRKFKLYHSRVFLCIFALTFVIVIPGNGQTKVEDIETNDPRILIQILSSWEGDADEIFWELLDKLKTKSHAENYLPGILSYHSVLFQRSKDILPFAGALDSLQSNLVSNLEIIPLENEIKFRISIGQLAVKFRNSFIAKEQIYRLQSLPLDVYQTGIYHLMKADLHGHLGELDEAVSEYFIAELIFIESDDDYLLYHTYNGLAIAFNGLDEFDSTLKFYKMALDVAERSGNPENKMKAYSNIGIAYVNLGEYELALKYYEKGFEFAKIQNMPLNQAQNLLNIGNLYKKKRAFSKALDYYNASIKLCKQHFIDYGLVLNYMNLSEIYQEQNAYEQSLGLLDSAFYYVEKMGFKKEKSFVLKSYATLFEKSGDYKNALAYFKSFSDLEKEVLNQESKSKIDEYLVRYELLENERKLMEAQLEAEFSDKIIKVLGISLCSFVLVFAVVTVYHYRNKKHVQIIQVKNRELDICRSSKISEVLQNSKELTNPNHELFKNIVRLLEQEEIYKDPNLSVKSLAERLNSNEKYISKAINEYWGSNFNQMINDYRVKACKNLMLKNPDHTINEIMYEVGFNSRTAFYNAFLKNTGVSPSKFKNQLGRRRSKITDV</sequence>
<protein>
    <submittedName>
        <fullName evidence="8">Adenosine deaminase</fullName>
    </submittedName>
</protein>
<dbReference type="OrthoDB" id="704028at2"/>
<keyword evidence="5" id="KW-0175">Coiled coil</keyword>
<gene>
    <name evidence="8" type="ORF">B879_00153</name>
</gene>
<dbReference type="PANTHER" id="PTHR43280:SF29">
    <property type="entry name" value="ARAC-FAMILY TRANSCRIPTIONAL REGULATOR"/>
    <property type="match status" value="1"/>
</dbReference>
<keyword evidence="3" id="KW-0804">Transcription</keyword>
<keyword evidence="4" id="KW-0802">TPR repeat</keyword>
<dbReference type="Gene3D" id="1.25.40.10">
    <property type="entry name" value="Tetratricopeptide repeat domain"/>
    <property type="match status" value="2"/>
</dbReference>
<dbReference type="SUPFAM" id="SSF46689">
    <property type="entry name" value="Homeodomain-like"/>
    <property type="match status" value="1"/>
</dbReference>
<dbReference type="SUPFAM" id="SSF48452">
    <property type="entry name" value="TPR-like"/>
    <property type="match status" value="2"/>
</dbReference>
<accession>K1LFZ0</accession>
<organism evidence="8 9">
    <name type="scientific">Cecembia lonarensis (strain CCUG 58316 / KCTC 22772 / LW9)</name>
    <dbReference type="NCBI Taxonomy" id="1225176"/>
    <lineage>
        <taxon>Bacteria</taxon>
        <taxon>Pseudomonadati</taxon>
        <taxon>Bacteroidota</taxon>
        <taxon>Cytophagia</taxon>
        <taxon>Cytophagales</taxon>
        <taxon>Cyclobacteriaceae</taxon>
        <taxon>Cecembia</taxon>
    </lineage>
</organism>
<dbReference type="AlphaFoldDB" id="K1LFZ0"/>
<keyword evidence="2" id="KW-0238">DNA-binding</keyword>
<dbReference type="InterPro" id="IPR019734">
    <property type="entry name" value="TPR_rpt"/>
</dbReference>
<evidence type="ECO:0000313" key="9">
    <source>
        <dbReference type="Proteomes" id="UP000004478"/>
    </source>
</evidence>
<dbReference type="Pfam" id="PF13181">
    <property type="entry name" value="TPR_8"/>
    <property type="match status" value="1"/>
</dbReference>